<accession>A0ABV1VIL4</accession>
<keyword evidence="2" id="KW-1185">Reference proteome</keyword>
<protein>
    <submittedName>
        <fullName evidence="1">Uncharacterized protein</fullName>
    </submittedName>
</protein>
<organism evidence="1 2">
    <name type="scientific">Streptomyces flaveolus</name>
    <dbReference type="NCBI Taxonomy" id="67297"/>
    <lineage>
        <taxon>Bacteria</taxon>
        <taxon>Bacillati</taxon>
        <taxon>Actinomycetota</taxon>
        <taxon>Actinomycetes</taxon>
        <taxon>Kitasatosporales</taxon>
        <taxon>Streptomycetaceae</taxon>
        <taxon>Streptomyces</taxon>
    </lineage>
</organism>
<comment type="caution">
    <text evidence="1">The sequence shown here is derived from an EMBL/GenBank/DDBJ whole genome shotgun (WGS) entry which is preliminary data.</text>
</comment>
<name>A0ABV1VIL4_9ACTN</name>
<dbReference type="EMBL" id="JBEPCV010000021">
    <property type="protein sequence ID" value="MER6906334.1"/>
    <property type="molecule type" value="Genomic_DNA"/>
</dbReference>
<evidence type="ECO:0000313" key="1">
    <source>
        <dbReference type="EMBL" id="MER6906334.1"/>
    </source>
</evidence>
<sequence>MFVVSAASVARSHHALPGVRLVGLGVPQHLLAVRDRFGERLVKRPSQRLGHACPSWPHDRGARLIRALYERLDRLDAALTKTV</sequence>
<gene>
    <name evidence="1" type="ORF">ABT322_21740</name>
</gene>
<dbReference type="RefSeq" id="WP_350720115.1">
    <property type="nucleotide sequence ID" value="NZ_JBEPCO010000018.1"/>
</dbReference>
<reference evidence="1 2" key="1">
    <citation type="submission" date="2024-06" db="EMBL/GenBank/DDBJ databases">
        <title>The Natural Products Discovery Center: Release of the First 8490 Sequenced Strains for Exploring Actinobacteria Biosynthetic Diversity.</title>
        <authorList>
            <person name="Kalkreuter E."/>
            <person name="Kautsar S.A."/>
            <person name="Yang D."/>
            <person name="Bader C.D."/>
            <person name="Teijaro C.N."/>
            <person name="Fluegel L."/>
            <person name="Davis C.M."/>
            <person name="Simpson J.R."/>
            <person name="Lauterbach L."/>
            <person name="Steele A.D."/>
            <person name="Gui C."/>
            <person name="Meng S."/>
            <person name="Li G."/>
            <person name="Viehrig K."/>
            <person name="Ye F."/>
            <person name="Su P."/>
            <person name="Kiefer A.F."/>
            <person name="Nichols A."/>
            <person name="Cepeda A.J."/>
            <person name="Yan W."/>
            <person name="Fan B."/>
            <person name="Jiang Y."/>
            <person name="Adhikari A."/>
            <person name="Zheng C.-J."/>
            <person name="Schuster L."/>
            <person name="Cowan T.M."/>
            <person name="Smanski M.J."/>
            <person name="Chevrette M.G."/>
            <person name="De Carvalho L.P.S."/>
            <person name="Shen B."/>
        </authorList>
    </citation>
    <scope>NUCLEOTIDE SEQUENCE [LARGE SCALE GENOMIC DNA]</scope>
    <source>
        <strain evidence="1 2">NPDC000632</strain>
    </source>
</reference>
<proteinExistence type="predicted"/>
<evidence type="ECO:0000313" key="2">
    <source>
        <dbReference type="Proteomes" id="UP001490330"/>
    </source>
</evidence>
<dbReference type="Proteomes" id="UP001490330">
    <property type="component" value="Unassembled WGS sequence"/>
</dbReference>